<reference evidence="5 6" key="1">
    <citation type="submission" date="2023-06" db="EMBL/GenBank/DDBJ databases">
        <title>Rhodococcus indonesiensis sp. nov a new member of the Rhodococcus ruber lineage isolated from a sediment of neutral hot spring.</title>
        <authorList>
            <person name="Kusuma A.B."/>
            <person name="Fenylestari G."/>
            <person name="Ammar F."/>
            <person name="Nouioui I."/>
            <person name="Goodfellow M."/>
        </authorList>
    </citation>
    <scope>NUCLEOTIDE SEQUENCE [LARGE SCALE GENOMIC DNA]</scope>
    <source>
        <strain evidence="5 6">CSLK01-03</strain>
    </source>
</reference>
<dbReference type="InterPro" id="IPR050204">
    <property type="entry name" value="AraC_XylS_family_regulators"/>
</dbReference>
<keyword evidence="2" id="KW-0238">DNA-binding</keyword>
<evidence type="ECO:0000259" key="4">
    <source>
        <dbReference type="PROSITE" id="PS01124"/>
    </source>
</evidence>
<evidence type="ECO:0000256" key="2">
    <source>
        <dbReference type="ARBA" id="ARBA00023125"/>
    </source>
</evidence>
<dbReference type="PROSITE" id="PS01124">
    <property type="entry name" value="HTH_ARAC_FAMILY_2"/>
    <property type="match status" value="1"/>
</dbReference>
<dbReference type="PROSITE" id="PS00041">
    <property type="entry name" value="HTH_ARAC_FAMILY_1"/>
    <property type="match status" value="1"/>
</dbReference>
<dbReference type="RefSeq" id="WP_048771799.1">
    <property type="nucleotide sequence ID" value="NZ_JAUBOF010000018.1"/>
</dbReference>
<organism evidence="5 6">
    <name type="scientific">Rhodococcus indonesiensis</name>
    <dbReference type="NCBI Taxonomy" id="3055869"/>
    <lineage>
        <taxon>Bacteria</taxon>
        <taxon>Bacillati</taxon>
        <taxon>Actinomycetota</taxon>
        <taxon>Actinomycetes</taxon>
        <taxon>Mycobacteriales</taxon>
        <taxon>Nocardiaceae</taxon>
        <taxon>Rhodococcus</taxon>
    </lineage>
</organism>
<name>A0ABT7RKN1_9NOCA</name>
<evidence type="ECO:0000313" key="6">
    <source>
        <dbReference type="Proteomes" id="UP001233164"/>
    </source>
</evidence>
<dbReference type="InterPro" id="IPR009057">
    <property type="entry name" value="Homeodomain-like_sf"/>
</dbReference>
<protein>
    <submittedName>
        <fullName evidence="5">AraC family transcriptional regulator</fullName>
    </submittedName>
</protein>
<dbReference type="SUPFAM" id="SSF46689">
    <property type="entry name" value="Homeodomain-like"/>
    <property type="match status" value="1"/>
</dbReference>
<evidence type="ECO:0000256" key="1">
    <source>
        <dbReference type="ARBA" id="ARBA00023015"/>
    </source>
</evidence>
<dbReference type="Proteomes" id="UP001233164">
    <property type="component" value="Unassembled WGS sequence"/>
</dbReference>
<dbReference type="InterPro" id="IPR018060">
    <property type="entry name" value="HTH_AraC"/>
</dbReference>
<proteinExistence type="predicted"/>
<dbReference type="EMBL" id="JAUBOF010000018">
    <property type="protein sequence ID" value="MDM7488173.1"/>
    <property type="molecule type" value="Genomic_DNA"/>
</dbReference>
<comment type="caution">
    <text evidence="5">The sequence shown here is derived from an EMBL/GenBank/DDBJ whole genome shotgun (WGS) entry which is preliminary data.</text>
</comment>
<accession>A0ABT7RKN1</accession>
<gene>
    <name evidence="5" type="ORF">QT969_07750</name>
</gene>
<dbReference type="SMART" id="SM00342">
    <property type="entry name" value="HTH_ARAC"/>
    <property type="match status" value="1"/>
</dbReference>
<dbReference type="Pfam" id="PF12833">
    <property type="entry name" value="HTH_18"/>
    <property type="match status" value="1"/>
</dbReference>
<dbReference type="PRINTS" id="PR00032">
    <property type="entry name" value="HTHARAC"/>
</dbReference>
<evidence type="ECO:0000313" key="5">
    <source>
        <dbReference type="EMBL" id="MDM7488173.1"/>
    </source>
</evidence>
<dbReference type="InterPro" id="IPR020449">
    <property type="entry name" value="Tscrpt_reg_AraC-type_HTH"/>
</dbReference>
<dbReference type="InterPro" id="IPR035418">
    <property type="entry name" value="AraC-bd_2"/>
</dbReference>
<keyword evidence="3" id="KW-0804">Transcription</keyword>
<dbReference type="Gene3D" id="1.10.10.60">
    <property type="entry name" value="Homeodomain-like"/>
    <property type="match status" value="1"/>
</dbReference>
<dbReference type="PANTHER" id="PTHR46796">
    <property type="entry name" value="HTH-TYPE TRANSCRIPTIONAL ACTIVATOR RHAS-RELATED"/>
    <property type="match status" value="1"/>
</dbReference>
<evidence type="ECO:0000256" key="3">
    <source>
        <dbReference type="ARBA" id="ARBA00023163"/>
    </source>
</evidence>
<keyword evidence="6" id="KW-1185">Reference proteome</keyword>
<dbReference type="Pfam" id="PF14525">
    <property type="entry name" value="AraC_binding_2"/>
    <property type="match status" value="1"/>
</dbReference>
<dbReference type="InterPro" id="IPR018062">
    <property type="entry name" value="HTH_AraC-typ_CS"/>
</dbReference>
<dbReference type="PANTHER" id="PTHR46796:SF6">
    <property type="entry name" value="ARAC SUBFAMILY"/>
    <property type="match status" value="1"/>
</dbReference>
<keyword evidence="1" id="KW-0805">Transcription regulation</keyword>
<sequence>MTESAPMVDSVCTDDSGKQVVLSTRGLASTERRVRWADTLEATYCEMDVDWPDKKGPFEADLAVRSLGELTVSLVRADPHAVVRTPAMIRSDPSDDYLLCLIRRGSAVLRQNGRESVLEHGAFAILDATTPFVVDGTTSFEQVVVRSPRELLATRLPSHTMDHITGSGFSGQAGMGRIVSRLLVELATTAEPLSLRSSLSVAGSALDLLATAIGESAPPTRSTRRVHAQDLRSVQRAMERHLHDPDHTTAEISAELGMSVRYIHKLFSTAGTTPRAWLYELRLEQARNQLLTTDLTVAEISEHVGFRDVSHFSRAFRRRFDRSPAQFRRDAVHDGGPSLRS</sequence>
<feature type="domain" description="HTH araC/xylS-type" evidence="4">
    <location>
        <begin position="232"/>
        <end position="330"/>
    </location>
</feature>